<feature type="compositionally biased region" description="Acidic residues" evidence="1">
    <location>
        <begin position="66"/>
        <end position="76"/>
    </location>
</feature>
<dbReference type="EMBL" id="RAWG01000054">
    <property type="protein sequence ID" value="RKH44177.1"/>
    <property type="molecule type" value="Genomic_DNA"/>
</dbReference>
<proteinExistence type="predicted"/>
<accession>A0A3A8NII6</accession>
<evidence type="ECO:0000256" key="1">
    <source>
        <dbReference type="SAM" id="MobiDB-lite"/>
    </source>
</evidence>
<sequence length="269" mass="29215">MAPSLMGGASSPRWMMRANVVVLCVALLLTGCTGVETSSRRGGSRVLRQRAASVSDGFGETRSGTDAEDEDPEEVEGGQRLHRRPPERMPRGTVIIPPGPGKLSRQAVEMGLLDVDAFEKLLVRAGLEELDELPIRHNPFTPEDAVEVLGRLMQKPVTLGTFPTRMAAGFLLREVLERGDVSREELVRRVRRFAREQVAVLRPDGYLAWALDGSTQQKVAPVEWKGGGVSRGALRIGALLQRARRCLPHGGCAAAKRGGAATGRGVRRR</sequence>
<dbReference type="Proteomes" id="UP000273405">
    <property type="component" value="Unassembled WGS sequence"/>
</dbReference>
<evidence type="ECO:0000313" key="2">
    <source>
        <dbReference type="EMBL" id="RKH44177.1"/>
    </source>
</evidence>
<evidence type="ECO:0000313" key="3">
    <source>
        <dbReference type="Proteomes" id="UP000273405"/>
    </source>
</evidence>
<gene>
    <name evidence="2" type="ORF">D7X12_11195</name>
</gene>
<dbReference type="OrthoDB" id="4235956at2"/>
<organism evidence="2 3">
    <name type="scientific">Corallococcus sicarius</name>
    <dbReference type="NCBI Taxonomy" id="2316726"/>
    <lineage>
        <taxon>Bacteria</taxon>
        <taxon>Pseudomonadati</taxon>
        <taxon>Myxococcota</taxon>
        <taxon>Myxococcia</taxon>
        <taxon>Myxococcales</taxon>
        <taxon>Cystobacterineae</taxon>
        <taxon>Myxococcaceae</taxon>
        <taxon>Corallococcus</taxon>
    </lineage>
</organism>
<comment type="caution">
    <text evidence="2">The sequence shown here is derived from an EMBL/GenBank/DDBJ whole genome shotgun (WGS) entry which is preliminary data.</text>
</comment>
<protein>
    <submittedName>
        <fullName evidence="2">Uncharacterized protein</fullName>
    </submittedName>
</protein>
<dbReference type="RefSeq" id="WP_120625261.1">
    <property type="nucleotide sequence ID" value="NZ_RAWG01000054.1"/>
</dbReference>
<feature type="region of interest" description="Disordered" evidence="1">
    <location>
        <begin position="35"/>
        <end position="100"/>
    </location>
</feature>
<keyword evidence="3" id="KW-1185">Reference proteome</keyword>
<dbReference type="AlphaFoldDB" id="A0A3A8NII6"/>
<name>A0A3A8NII6_9BACT</name>
<reference evidence="3" key="1">
    <citation type="submission" date="2018-09" db="EMBL/GenBank/DDBJ databases">
        <authorList>
            <person name="Livingstone P.G."/>
            <person name="Whitworth D.E."/>
        </authorList>
    </citation>
    <scope>NUCLEOTIDE SEQUENCE [LARGE SCALE GENOMIC DNA]</scope>
    <source>
        <strain evidence="3">CA040B</strain>
    </source>
</reference>